<evidence type="ECO:0000313" key="2">
    <source>
        <dbReference type="Proteomes" id="UP000886998"/>
    </source>
</evidence>
<proteinExistence type="predicted"/>
<gene>
    <name evidence="1" type="ORF">TNIN_493151</name>
</gene>
<dbReference type="Proteomes" id="UP000886998">
    <property type="component" value="Unassembled WGS sequence"/>
</dbReference>
<organism evidence="1 2">
    <name type="scientific">Trichonephila inaurata madagascariensis</name>
    <dbReference type="NCBI Taxonomy" id="2747483"/>
    <lineage>
        <taxon>Eukaryota</taxon>
        <taxon>Metazoa</taxon>
        <taxon>Ecdysozoa</taxon>
        <taxon>Arthropoda</taxon>
        <taxon>Chelicerata</taxon>
        <taxon>Arachnida</taxon>
        <taxon>Araneae</taxon>
        <taxon>Araneomorphae</taxon>
        <taxon>Entelegynae</taxon>
        <taxon>Araneoidea</taxon>
        <taxon>Nephilidae</taxon>
        <taxon>Trichonephila</taxon>
        <taxon>Trichonephila inaurata</taxon>
    </lineage>
</organism>
<evidence type="ECO:0000313" key="1">
    <source>
        <dbReference type="EMBL" id="GFY66349.1"/>
    </source>
</evidence>
<protein>
    <submittedName>
        <fullName evidence="1">Uncharacterized protein</fullName>
    </submittedName>
</protein>
<accession>A0A8X7CCF7</accession>
<dbReference type="EMBL" id="BMAV01015985">
    <property type="protein sequence ID" value="GFY66349.1"/>
    <property type="molecule type" value="Genomic_DNA"/>
</dbReference>
<keyword evidence="2" id="KW-1185">Reference proteome</keyword>
<reference evidence="1" key="1">
    <citation type="submission" date="2020-08" db="EMBL/GenBank/DDBJ databases">
        <title>Multicomponent nature underlies the extraordinary mechanical properties of spider dragline silk.</title>
        <authorList>
            <person name="Kono N."/>
            <person name="Nakamura H."/>
            <person name="Mori M."/>
            <person name="Yoshida Y."/>
            <person name="Ohtoshi R."/>
            <person name="Malay A.D."/>
            <person name="Moran D.A.P."/>
            <person name="Tomita M."/>
            <person name="Numata K."/>
            <person name="Arakawa K."/>
        </authorList>
    </citation>
    <scope>NUCLEOTIDE SEQUENCE</scope>
</reference>
<comment type="caution">
    <text evidence="1">The sequence shown here is derived from an EMBL/GenBank/DDBJ whole genome shotgun (WGS) entry which is preliminary data.</text>
</comment>
<sequence length="71" mass="8487">MRTIKASRIRRLGNLYRHADAFPTEKVTLSQIEGTRRRERPPTLWLENVEKDRKWELLDGHCDWPWPAKGC</sequence>
<dbReference type="AlphaFoldDB" id="A0A8X7CCF7"/>
<name>A0A8X7CCF7_9ARAC</name>